<reference evidence="2 3" key="1">
    <citation type="submission" date="2016-02" db="EMBL/GenBank/DDBJ databases">
        <title>Genome analysis of coral dinoflagellate symbionts highlights evolutionary adaptations to a symbiotic lifestyle.</title>
        <authorList>
            <person name="Aranda M."/>
            <person name="Li Y."/>
            <person name="Liew Y.J."/>
            <person name="Baumgarten S."/>
            <person name="Simakov O."/>
            <person name="Wilson M."/>
            <person name="Piel J."/>
            <person name="Ashoor H."/>
            <person name="Bougouffa S."/>
            <person name="Bajic V.B."/>
            <person name="Ryu T."/>
            <person name="Ravasi T."/>
            <person name="Bayer T."/>
            <person name="Micklem G."/>
            <person name="Kim H."/>
            <person name="Bhak J."/>
            <person name="Lajeunesse T.C."/>
            <person name="Voolstra C.R."/>
        </authorList>
    </citation>
    <scope>NUCLEOTIDE SEQUENCE [LARGE SCALE GENOMIC DNA]</scope>
    <source>
        <strain evidence="2 3">CCMP2467</strain>
    </source>
</reference>
<dbReference type="InterPro" id="IPR019734">
    <property type="entry name" value="TPR_rpt"/>
</dbReference>
<dbReference type="SUPFAM" id="SSF48452">
    <property type="entry name" value="TPR-like"/>
    <property type="match status" value="1"/>
</dbReference>
<dbReference type="PROSITE" id="PS50005">
    <property type="entry name" value="TPR"/>
    <property type="match status" value="1"/>
</dbReference>
<dbReference type="Proteomes" id="UP000186817">
    <property type="component" value="Unassembled WGS sequence"/>
</dbReference>
<evidence type="ECO:0000256" key="1">
    <source>
        <dbReference type="PROSITE-ProRule" id="PRU00339"/>
    </source>
</evidence>
<dbReference type="Pfam" id="PF13181">
    <property type="entry name" value="TPR_8"/>
    <property type="match status" value="1"/>
</dbReference>
<keyword evidence="1" id="KW-0802">TPR repeat</keyword>
<organism evidence="2 3">
    <name type="scientific">Symbiodinium microadriaticum</name>
    <name type="common">Dinoflagellate</name>
    <name type="synonym">Zooxanthella microadriatica</name>
    <dbReference type="NCBI Taxonomy" id="2951"/>
    <lineage>
        <taxon>Eukaryota</taxon>
        <taxon>Sar</taxon>
        <taxon>Alveolata</taxon>
        <taxon>Dinophyceae</taxon>
        <taxon>Suessiales</taxon>
        <taxon>Symbiodiniaceae</taxon>
        <taxon>Symbiodinium</taxon>
    </lineage>
</organism>
<evidence type="ECO:0000313" key="3">
    <source>
        <dbReference type="Proteomes" id="UP000186817"/>
    </source>
</evidence>
<dbReference type="EMBL" id="LSRX01000135">
    <property type="protein sequence ID" value="OLQ07582.1"/>
    <property type="molecule type" value="Genomic_DNA"/>
</dbReference>
<gene>
    <name evidence="2" type="ORF">AK812_SmicGene8986</name>
</gene>
<name>A0A1Q9EJH0_SYMMI</name>
<dbReference type="Gene3D" id="1.25.40.10">
    <property type="entry name" value="Tetratricopeptide repeat domain"/>
    <property type="match status" value="1"/>
</dbReference>
<evidence type="ECO:0000313" key="2">
    <source>
        <dbReference type="EMBL" id="OLQ07582.1"/>
    </source>
</evidence>
<sequence length="562" mass="62440">MYASFAIPVEAALSVKPGDASLRFNLAVLAQELQDPDTAVRHYAEALRLRPELLPQAAGDFGALLTQLGRYAEAEWYLTRGLTAGSDAYILYTLSVVLWKRGDLAASEQRLLDALTADPHVASQLRELRPEPARAFPVPSSPRELRELLTEVCACRGEHQPKAACSEELEFELLGLAAEAPAEAWEGLALEVRGHLATEENRKATAAASKEGSVPRRSEIIDGIVPRGSLMKLRILENKRFLFQVVSNWTGSFEDSCRIAGSEVLVQTWVIAKASRKAESLADICTEILQWPPGRRQLVVKPVDMAFAIGTTLWNLTGQVGLTQASCQESFPTSLTGMDTDAEPERRETIIVQQFVQGWQLKNRKLELRAHLLIASVDPLIVFWDRNLLFKWGTVPLPEGWVLSGPSQEREDLPYQELVGLVGERAAEELWMHIHTQVRRGLAVVLDAFRAATGGRLTWPTDPPNSWEILGVDFALEQSEALRVDAKVLDWNYGPGLAFGRQLKNGQAKTLAFLQESYRLLHQLHRLRGTAGPSAWRRQTPPSRLEVLFDDSGERGPPAWCT</sequence>
<dbReference type="AlphaFoldDB" id="A0A1Q9EJH0"/>
<accession>A0A1Q9EJH0</accession>
<evidence type="ECO:0008006" key="4">
    <source>
        <dbReference type="Google" id="ProtNLM"/>
    </source>
</evidence>
<dbReference type="OrthoDB" id="1658288at2759"/>
<keyword evidence="3" id="KW-1185">Reference proteome</keyword>
<proteinExistence type="predicted"/>
<comment type="caution">
    <text evidence="2">The sequence shown here is derived from an EMBL/GenBank/DDBJ whole genome shotgun (WGS) entry which is preliminary data.</text>
</comment>
<feature type="repeat" description="TPR" evidence="1">
    <location>
        <begin position="20"/>
        <end position="53"/>
    </location>
</feature>
<dbReference type="InterPro" id="IPR011990">
    <property type="entry name" value="TPR-like_helical_dom_sf"/>
</dbReference>
<dbReference type="SMART" id="SM00028">
    <property type="entry name" value="TPR"/>
    <property type="match status" value="2"/>
</dbReference>
<protein>
    <recommendedName>
        <fullName evidence="4">Tetratricopeptide repeat protein</fullName>
    </recommendedName>
</protein>